<accession>A0A1M4N710</accession>
<proteinExistence type="predicted"/>
<keyword evidence="3" id="KW-1185">Reference proteome</keyword>
<feature type="transmembrane region" description="Helical" evidence="1">
    <location>
        <begin position="12"/>
        <end position="36"/>
    </location>
</feature>
<evidence type="ECO:0000313" key="2">
    <source>
        <dbReference type="EMBL" id="SCM69848.1"/>
    </source>
</evidence>
<evidence type="ECO:0000256" key="1">
    <source>
        <dbReference type="SAM" id="Phobius"/>
    </source>
</evidence>
<gene>
    <name evidence="2" type="ORF">KARMA_4091</name>
</gene>
<dbReference type="EMBL" id="FMJB01000066">
    <property type="protein sequence ID" value="SCM69848.1"/>
    <property type="molecule type" value="Genomic_DNA"/>
</dbReference>
<protein>
    <submittedName>
        <fullName evidence="2">Putative membrane protein</fullName>
    </submittedName>
</protein>
<dbReference type="AlphaFoldDB" id="A0A1M4N710"/>
<keyword evidence="1" id="KW-0812">Transmembrane</keyword>
<dbReference type="Proteomes" id="UP000184085">
    <property type="component" value="Unassembled WGS sequence"/>
</dbReference>
<name>A0A1M4N710_9RHOB</name>
<reference evidence="2" key="1">
    <citation type="submission" date="2016-09" db="EMBL/GenBank/DDBJ databases">
        <authorList>
            <person name="Capua I."/>
            <person name="De Benedictis P."/>
            <person name="Joannis T."/>
            <person name="Lombin L.H."/>
            <person name="Cattoli G."/>
        </authorList>
    </citation>
    <scope>NUCLEOTIDE SEQUENCE [LARGE SCALE GENOMIC DNA]</scope>
    <source>
        <strain evidence="2">KarMa</strain>
    </source>
</reference>
<evidence type="ECO:0000313" key="3">
    <source>
        <dbReference type="Proteomes" id="UP000184085"/>
    </source>
</evidence>
<sequence>MQSLIQGIDRVTFQLMAVAFVGIHVPLTVLVVYGIIVGFQGLVTVLLLALAATLVSTLVSLVVVYRIRADRDDVAHSLG</sequence>
<keyword evidence="1" id="KW-1133">Transmembrane helix</keyword>
<organism evidence="2 3">
    <name type="scientific">Donghicola eburneus</name>
    <dbReference type="NCBI Taxonomy" id="393278"/>
    <lineage>
        <taxon>Bacteria</taxon>
        <taxon>Pseudomonadati</taxon>
        <taxon>Pseudomonadota</taxon>
        <taxon>Alphaproteobacteria</taxon>
        <taxon>Rhodobacterales</taxon>
        <taxon>Roseobacteraceae</taxon>
        <taxon>Donghicola</taxon>
    </lineage>
</organism>
<keyword evidence="1" id="KW-0472">Membrane</keyword>
<feature type="transmembrane region" description="Helical" evidence="1">
    <location>
        <begin position="42"/>
        <end position="65"/>
    </location>
</feature>
<dbReference type="RefSeq" id="WP_072709916.1">
    <property type="nucleotide sequence ID" value="NZ_FMJB01000066.1"/>
</dbReference>